<dbReference type="SMART" id="SM00280">
    <property type="entry name" value="KAZAL"/>
    <property type="match status" value="1"/>
</dbReference>
<dbReference type="EnsemblMetazoa" id="MDOA002711-RB">
    <property type="protein sequence ID" value="MDOA002711-PB"/>
    <property type="gene ID" value="MDOA002711"/>
</dbReference>
<dbReference type="InterPro" id="IPR002350">
    <property type="entry name" value="Kazal_dom"/>
</dbReference>
<proteinExistence type="predicted"/>
<dbReference type="PROSITE" id="PS51465">
    <property type="entry name" value="KAZAL_2"/>
    <property type="match status" value="1"/>
</dbReference>
<sequence length="128" mass="14989">MHKDIVPFPPCEISSTSVPDPCLAQRRCSTTEEIVYAVDTQQCYLFRNLCLYENDYCQRREKKEEELKIVSKEACLAKCRDFCTEEYFPLCAEHNGTFETFTNKCELHRNSCQKNKSYIFNHYGACEA</sequence>
<dbReference type="VEuPathDB" id="VectorBase:MDOMA2_019038"/>
<dbReference type="InterPro" id="IPR036058">
    <property type="entry name" value="Kazal_dom_sf"/>
</dbReference>
<dbReference type="Gene3D" id="3.30.60.30">
    <property type="match status" value="1"/>
</dbReference>
<dbReference type="SUPFAM" id="SSF100895">
    <property type="entry name" value="Kazal-type serine protease inhibitors"/>
    <property type="match status" value="1"/>
</dbReference>
<dbReference type="CDD" id="cd00104">
    <property type="entry name" value="KAZAL_FS"/>
    <property type="match status" value="1"/>
</dbReference>
<dbReference type="AlphaFoldDB" id="A0A1I8M9U8"/>
<organism evidence="1">
    <name type="scientific">Musca domestica</name>
    <name type="common">House fly</name>
    <dbReference type="NCBI Taxonomy" id="7370"/>
    <lineage>
        <taxon>Eukaryota</taxon>
        <taxon>Metazoa</taxon>
        <taxon>Ecdysozoa</taxon>
        <taxon>Arthropoda</taxon>
        <taxon>Hexapoda</taxon>
        <taxon>Insecta</taxon>
        <taxon>Pterygota</taxon>
        <taxon>Neoptera</taxon>
        <taxon>Endopterygota</taxon>
        <taxon>Diptera</taxon>
        <taxon>Brachycera</taxon>
        <taxon>Muscomorpha</taxon>
        <taxon>Muscoidea</taxon>
        <taxon>Muscidae</taxon>
        <taxon>Musca</taxon>
    </lineage>
</organism>
<accession>A0A1I8M9U8</accession>
<protein>
    <submittedName>
        <fullName evidence="1">Uncharacterized protein</fullName>
    </submittedName>
</protein>
<reference evidence="1" key="1">
    <citation type="submission" date="2020-05" db="UniProtKB">
        <authorList>
            <consortium name="EnsemblMetazoa"/>
        </authorList>
    </citation>
    <scope>IDENTIFICATION</scope>
    <source>
        <strain evidence="1">Aabys</strain>
    </source>
</reference>
<name>A0A1I8M9U8_MUSDO</name>
<evidence type="ECO:0000313" key="1">
    <source>
        <dbReference type="EnsemblMetazoa" id="MDOA002711-PB"/>
    </source>
</evidence>
<dbReference type="VEuPathDB" id="VectorBase:MDOA002711"/>